<dbReference type="Pfam" id="PF04525">
    <property type="entry name" value="LOR"/>
    <property type="match status" value="1"/>
</dbReference>
<proteinExistence type="inferred from homology"/>
<dbReference type="SUPFAM" id="SSF54518">
    <property type="entry name" value="Tubby C-terminal domain-like"/>
    <property type="match status" value="1"/>
</dbReference>
<dbReference type="Gene3D" id="2.40.160.200">
    <property type="entry name" value="LURP1-related"/>
    <property type="match status" value="1"/>
</dbReference>
<dbReference type="AlphaFoldDB" id="A0A835LI70"/>
<evidence type="ECO:0000256" key="1">
    <source>
        <dbReference type="ARBA" id="ARBA00005437"/>
    </source>
</evidence>
<evidence type="ECO:0000313" key="2">
    <source>
        <dbReference type="EMBL" id="KAF9592629.1"/>
    </source>
</evidence>
<accession>A0A835LI70</accession>
<comment type="caution">
    <text evidence="2">The sequence shown here is derived from an EMBL/GenBank/DDBJ whole genome shotgun (WGS) entry which is preliminary data.</text>
</comment>
<comment type="similarity">
    <text evidence="1">Belongs to the LOR family.</text>
</comment>
<keyword evidence="3" id="KW-1185">Reference proteome</keyword>
<gene>
    <name evidence="2" type="ORF">IFM89_016277</name>
</gene>
<dbReference type="InterPro" id="IPR007612">
    <property type="entry name" value="LOR"/>
</dbReference>
<dbReference type="EMBL" id="JADFTS010000008">
    <property type="protein sequence ID" value="KAF9592629.1"/>
    <property type="molecule type" value="Genomic_DNA"/>
</dbReference>
<protein>
    <submittedName>
        <fullName evidence="2">Uncharacterized protein</fullName>
    </submittedName>
</protein>
<reference evidence="2 3" key="1">
    <citation type="submission" date="2020-10" db="EMBL/GenBank/DDBJ databases">
        <title>The Coptis chinensis genome and diversification of protoberbering-type alkaloids.</title>
        <authorList>
            <person name="Wang B."/>
            <person name="Shu S."/>
            <person name="Song C."/>
            <person name="Liu Y."/>
        </authorList>
    </citation>
    <scope>NUCLEOTIDE SEQUENCE [LARGE SCALE GENOMIC DNA]</scope>
    <source>
        <strain evidence="2">HL-2020</strain>
        <tissue evidence="2">Leaf</tissue>
    </source>
</reference>
<dbReference type="PANTHER" id="PTHR31087:SF95">
    <property type="entry name" value="EXPRESSED PROTEIN"/>
    <property type="match status" value="1"/>
</dbReference>
<dbReference type="PANTHER" id="PTHR31087">
    <property type="match status" value="1"/>
</dbReference>
<evidence type="ECO:0000313" key="3">
    <source>
        <dbReference type="Proteomes" id="UP000631114"/>
    </source>
</evidence>
<dbReference type="Proteomes" id="UP000631114">
    <property type="component" value="Unassembled WGS sequence"/>
</dbReference>
<sequence length="219" mass="24588">MSKIYPARSTSSDSDSLNEIIDDAIPRVLTVWKRSSMSFQGTDGFTVFNGEGKLVFRVDNYSRKNRCLMGGIVLMDGAGNVILTLKPQILSMQFQWEGFKGEVTRRKSSRTPIFSMRRKSRLQRNNEAAEVFMGGSINHVGPSEFRIEGSFRRRSCRIIGPKGEVAAEISRKKVNTSVLLSDDVFSLVIQPGYDSELIMAFVIIMDRICPKPFSPIMCS</sequence>
<dbReference type="InterPro" id="IPR025659">
    <property type="entry name" value="Tubby-like_C"/>
</dbReference>
<name>A0A835LI70_9MAGN</name>
<organism evidence="2 3">
    <name type="scientific">Coptis chinensis</name>
    <dbReference type="NCBI Taxonomy" id="261450"/>
    <lineage>
        <taxon>Eukaryota</taxon>
        <taxon>Viridiplantae</taxon>
        <taxon>Streptophyta</taxon>
        <taxon>Embryophyta</taxon>
        <taxon>Tracheophyta</taxon>
        <taxon>Spermatophyta</taxon>
        <taxon>Magnoliopsida</taxon>
        <taxon>Ranunculales</taxon>
        <taxon>Ranunculaceae</taxon>
        <taxon>Coptidoideae</taxon>
        <taxon>Coptis</taxon>
    </lineage>
</organism>
<dbReference type="OrthoDB" id="680369at2759"/>
<dbReference type="InterPro" id="IPR038595">
    <property type="entry name" value="LOR_sf"/>
</dbReference>